<feature type="chain" id="PRO_5046152450" evidence="2">
    <location>
        <begin position="21"/>
        <end position="188"/>
    </location>
</feature>
<dbReference type="Pfam" id="PF07589">
    <property type="entry name" value="PEP-CTERM"/>
    <property type="match status" value="1"/>
</dbReference>
<evidence type="ECO:0000259" key="3">
    <source>
        <dbReference type="Pfam" id="PF07589"/>
    </source>
</evidence>
<feature type="domain" description="Ice-binding protein C-terminal" evidence="3">
    <location>
        <begin position="159"/>
        <end position="183"/>
    </location>
</feature>
<feature type="transmembrane region" description="Helical" evidence="1">
    <location>
        <begin position="163"/>
        <end position="180"/>
    </location>
</feature>
<keyword evidence="1" id="KW-0812">Transmembrane</keyword>
<proteinExistence type="predicted"/>
<dbReference type="EMBL" id="JAJTWU010000009">
    <property type="protein sequence ID" value="MCE4557149.1"/>
    <property type="molecule type" value="Genomic_DNA"/>
</dbReference>
<dbReference type="RefSeq" id="WP_233374526.1">
    <property type="nucleotide sequence ID" value="NZ_JAJTWU010000009.1"/>
</dbReference>
<keyword evidence="2" id="KW-0732">Signal</keyword>
<protein>
    <submittedName>
        <fullName evidence="4">PEP-CTERM sorting domain-containing protein</fullName>
    </submittedName>
</protein>
<organism evidence="4 5">
    <name type="scientific">Pelomonas cellulosilytica</name>
    <dbReference type="NCBI Taxonomy" id="2906762"/>
    <lineage>
        <taxon>Bacteria</taxon>
        <taxon>Pseudomonadati</taxon>
        <taxon>Pseudomonadota</taxon>
        <taxon>Betaproteobacteria</taxon>
        <taxon>Burkholderiales</taxon>
        <taxon>Sphaerotilaceae</taxon>
        <taxon>Roseateles</taxon>
    </lineage>
</organism>
<feature type="signal peptide" evidence="2">
    <location>
        <begin position="1"/>
        <end position="20"/>
    </location>
</feature>
<gene>
    <name evidence="4" type="ORF">LXT13_22385</name>
</gene>
<keyword evidence="5" id="KW-1185">Reference proteome</keyword>
<dbReference type="NCBIfam" id="TIGR02595">
    <property type="entry name" value="PEP_CTERM"/>
    <property type="match status" value="1"/>
</dbReference>
<dbReference type="Proteomes" id="UP001200741">
    <property type="component" value="Unassembled WGS sequence"/>
</dbReference>
<evidence type="ECO:0000256" key="2">
    <source>
        <dbReference type="SAM" id="SignalP"/>
    </source>
</evidence>
<evidence type="ECO:0000313" key="4">
    <source>
        <dbReference type="EMBL" id="MCE4557149.1"/>
    </source>
</evidence>
<comment type="caution">
    <text evidence="4">The sequence shown here is derived from an EMBL/GenBank/DDBJ whole genome shotgun (WGS) entry which is preliminary data.</text>
</comment>
<evidence type="ECO:0000256" key="1">
    <source>
        <dbReference type="SAM" id="Phobius"/>
    </source>
</evidence>
<keyword evidence="1" id="KW-0472">Membrane</keyword>
<accession>A0ABS8XWW6</accession>
<keyword evidence="1" id="KW-1133">Transmembrane helix</keyword>
<dbReference type="InterPro" id="IPR013424">
    <property type="entry name" value="Ice-binding_C"/>
</dbReference>
<reference evidence="4 5" key="1">
    <citation type="submission" date="2021-12" db="EMBL/GenBank/DDBJ databases">
        <title>Genome seq of P8.</title>
        <authorList>
            <person name="Seo T."/>
        </authorList>
    </citation>
    <scope>NUCLEOTIDE SEQUENCE [LARGE SCALE GENOMIC DNA]</scope>
    <source>
        <strain evidence="4 5">P8</strain>
    </source>
</reference>
<sequence>MRTALIATTLALAALSSAHADTLPTDGSWAGFTVDANLPPYGFGWVADDGTPLSFNITIDPGFVGRLTVVDTGFSGDRFHVYDGGQLIGSTGASVNGDTRGDITFDPDAALANPAFSRGSFTLGAGTHAITGALFQSAIDVDYGPLNATIGGLKLTVSPVPEPATAALLLIGLGLLLGALRRRNDNNS</sequence>
<evidence type="ECO:0000313" key="5">
    <source>
        <dbReference type="Proteomes" id="UP001200741"/>
    </source>
</evidence>
<name>A0ABS8XWW6_9BURK</name>